<dbReference type="EMBL" id="FBSY01000007">
    <property type="protein sequence ID" value="CUW11405.1"/>
    <property type="molecule type" value="Genomic_DNA"/>
</dbReference>
<organism evidence="3 5">
    <name type="scientific">Leuconostoc gasicomitatum</name>
    <dbReference type="NCBI Taxonomy" id="115778"/>
    <lineage>
        <taxon>Bacteria</taxon>
        <taxon>Bacillati</taxon>
        <taxon>Bacillota</taxon>
        <taxon>Bacilli</taxon>
        <taxon>Lactobacillales</taxon>
        <taxon>Lactobacillaceae</taxon>
        <taxon>Leuconostoc</taxon>
        <taxon>Leuconostoc gelidum group</taxon>
    </lineage>
</organism>
<dbReference type="InterPro" id="IPR010380">
    <property type="entry name" value="DUF975"/>
</dbReference>
<dbReference type="OMA" id="HANYYEN"/>
<evidence type="ECO:0000313" key="4">
    <source>
        <dbReference type="Proteomes" id="UP000199271"/>
    </source>
</evidence>
<keyword evidence="1" id="KW-1133">Transmembrane helix</keyword>
<dbReference type="PANTHER" id="PTHR40076">
    <property type="entry name" value="MEMBRANE PROTEIN-RELATED"/>
    <property type="match status" value="1"/>
</dbReference>
<proteinExistence type="predicted"/>
<reference evidence="2 4" key="1">
    <citation type="submission" date="2015-12" db="EMBL/GenBank/DDBJ databases">
        <authorList>
            <person name="Andreevskaya M."/>
        </authorList>
    </citation>
    <scope>NUCLEOTIDE SEQUENCE [LARGE SCALE GENOMIC DNA]</scope>
    <source>
        <strain evidence="2 4">C122c</strain>
    </source>
</reference>
<evidence type="ECO:0000256" key="1">
    <source>
        <dbReference type="SAM" id="Phobius"/>
    </source>
</evidence>
<feature type="transmembrane region" description="Helical" evidence="1">
    <location>
        <begin position="128"/>
        <end position="155"/>
    </location>
</feature>
<keyword evidence="4" id="KW-1185">Reference proteome</keyword>
<evidence type="ECO:0000313" key="5">
    <source>
        <dbReference type="Proteomes" id="UP000752647"/>
    </source>
</evidence>
<accession>A0A9Q3XVM5</accession>
<feature type="transmembrane region" description="Helical" evidence="1">
    <location>
        <begin position="90"/>
        <end position="107"/>
    </location>
</feature>
<dbReference type="AlphaFoldDB" id="A0A9Q3XVM5"/>
<sequence length="249" mass="28644">MKSTEPISIREVKREARHLYHGHFKTAIKINIAPIIFTILNVITLLMMMYAIIMSFRGLSQMPSSTAVTNDNDSALQQVFSIVESVLSDAIQLIFIWTASWTLIEWYENPKELPTFKDALQIFNRGNFLHTLLLTIVQSMLIFLWTLLFIVPGIVKLFSYSQTYFAYKIDIENGTRQGQLTDYIKVSRRVMAGRKWELFLLELSFIGWHIIGILTGGLAYIYIVPYLNATRVSYSRHLFTLAMSESVAV</sequence>
<feature type="transmembrane region" description="Helical" evidence="1">
    <location>
        <begin position="205"/>
        <end position="227"/>
    </location>
</feature>
<dbReference type="GeneID" id="34301028"/>
<evidence type="ECO:0000313" key="2">
    <source>
        <dbReference type="EMBL" id="CUW11405.1"/>
    </source>
</evidence>
<gene>
    <name evidence="2" type="ORF">C122C_0931</name>
    <name evidence="3" type="ORF">KIJ12_06265</name>
</gene>
<name>A0A9Q3XVM5_9LACO</name>
<evidence type="ECO:0000313" key="3">
    <source>
        <dbReference type="EMBL" id="MBZ5962747.1"/>
    </source>
</evidence>
<keyword evidence="1" id="KW-0472">Membrane</keyword>
<protein>
    <submittedName>
        <fullName evidence="3">DUF975 family protein</fullName>
    </submittedName>
</protein>
<keyword evidence="1" id="KW-0812">Transmembrane</keyword>
<dbReference type="PANTHER" id="PTHR40076:SF1">
    <property type="entry name" value="MEMBRANE PROTEIN"/>
    <property type="match status" value="1"/>
</dbReference>
<dbReference type="Proteomes" id="UP000752647">
    <property type="component" value="Unassembled WGS sequence"/>
</dbReference>
<comment type="caution">
    <text evidence="3">The sequence shown here is derived from an EMBL/GenBank/DDBJ whole genome shotgun (WGS) entry which is preliminary data.</text>
</comment>
<dbReference type="Proteomes" id="UP000199271">
    <property type="component" value="Unassembled WGS sequence"/>
</dbReference>
<dbReference type="Pfam" id="PF06161">
    <property type="entry name" value="DUF975"/>
    <property type="match status" value="1"/>
</dbReference>
<feature type="transmembrane region" description="Helical" evidence="1">
    <location>
        <begin position="32"/>
        <end position="53"/>
    </location>
</feature>
<reference evidence="3" key="2">
    <citation type="submission" date="2021-05" db="EMBL/GenBank/DDBJ databases">
        <title>Pangenome of Leuconostoc gelidum warrants species status for Leuconostoc gelidum subsp. gasicomitatum.</title>
        <authorList>
            <person name="Johansson P."/>
            <person name="Sade E."/>
            <person name="Hultman J."/>
            <person name="Auvinen P."/>
            <person name="Bjorkroth J."/>
        </authorList>
    </citation>
    <scope>NUCLEOTIDE SEQUENCE</scope>
    <source>
        <strain evidence="3">A.21.4</strain>
    </source>
</reference>
<dbReference type="EMBL" id="JAHBFI010000016">
    <property type="protein sequence ID" value="MBZ5962747.1"/>
    <property type="molecule type" value="Genomic_DNA"/>
</dbReference>
<dbReference type="RefSeq" id="WP_010382832.1">
    <property type="nucleotide sequence ID" value="NZ_BPKT01000007.1"/>
</dbReference>